<dbReference type="FunFam" id="1.10.510.10:FF:000571">
    <property type="entry name" value="Maternal embryonic leucine zipper kinase"/>
    <property type="match status" value="1"/>
</dbReference>
<protein>
    <recommendedName>
        <fullName evidence="7">Protein kinase domain-containing protein</fullName>
    </recommendedName>
</protein>
<evidence type="ECO:0000313" key="8">
    <source>
        <dbReference type="EMBL" id="KAG6975126.1"/>
    </source>
</evidence>
<dbReference type="PANTHER" id="PTHR10887">
    <property type="entry name" value="DNA2/NAM7 HELICASE FAMILY"/>
    <property type="match status" value="1"/>
</dbReference>
<feature type="compositionally biased region" description="Polar residues" evidence="6">
    <location>
        <begin position="1167"/>
        <end position="1190"/>
    </location>
</feature>
<feature type="binding site" evidence="5">
    <location>
        <position position="93"/>
    </location>
    <ligand>
        <name>ATP</name>
        <dbReference type="ChEBI" id="CHEBI:30616"/>
    </ligand>
</feature>
<dbReference type="Pfam" id="PF13087">
    <property type="entry name" value="AAA_12"/>
    <property type="match status" value="1"/>
</dbReference>
<evidence type="ECO:0000313" key="9">
    <source>
        <dbReference type="Proteomes" id="UP000709295"/>
    </source>
</evidence>
<accession>A0A8J5JF60</accession>
<keyword evidence="3" id="KW-0347">Helicase</keyword>
<proteinExistence type="predicted"/>
<dbReference type="PROSITE" id="PS00107">
    <property type="entry name" value="PROTEIN_KINASE_ATP"/>
    <property type="match status" value="1"/>
</dbReference>
<dbReference type="InterPro" id="IPR000719">
    <property type="entry name" value="Prot_kinase_dom"/>
</dbReference>
<evidence type="ECO:0000256" key="3">
    <source>
        <dbReference type="ARBA" id="ARBA00022806"/>
    </source>
</evidence>
<evidence type="ECO:0000259" key="7">
    <source>
        <dbReference type="PROSITE" id="PS50011"/>
    </source>
</evidence>
<feature type="region of interest" description="Disordered" evidence="6">
    <location>
        <begin position="1018"/>
        <end position="1213"/>
    </location>
</feature>
<feature type="region of interest" description="Disordered" evidence="6">
    <location>
        <begin position="404"/>
        <end position="493"/>
    </location>
</feature>
<dbReference type="GO" id="GO:0004672">
    <property type="term" value="F:protein kinase activity"/>
    <property type="evidence" value="ECO:0007669"/>
    <property type="project" value="InterPro"/>
</dbReference>
<dbReference type="GO" id="GO:0004386">
    <property type="term" value="F:helicase activity"/>
    <property type="evidence" value="ECO:0007669"/>
    <property type="project" value="UniProtKB-KW"/>
</dbReference>
<dbReference type="FunFam" id="3.40.50.300:FF:000326">
    <property type="entry name" value="P-loop containing nucleoside triphosphate hydrolase"/>
    <property type="match status" value="1"/>
</dbReference>
<dbReference type="PROSITE" id="PS00108">
    <property type="entry name" value="PROTEIN_KINASE_ST"/>
    <property type="match status" value="1"/>
</dbReference>
<comment type="caution">
    <text evidence="8">The sequence shown here is derived from an EMBL/GenBank/DDBJ whole genome shotgun (WGS) entry which is preliminary data.</text>
</comment>
<dbReference type="CDD" id="cd05117">
    <property type="entry name" value="STKc_CAMK"/>
    <property type="match status" value="1"/>
</dbReference>
<dbReference type="CDD" id="cd18808">
    <property type="entry name" value="SF1_C_Upf1"/>
    <property type="match status" value="1"/>
</dbReference>
<dbReference type="CDD" id="cd18042">
    <property type="entry name" value="DEXXQc_SETX"/>
    <property type="match status" value="1"/>
</dbReference>
<dbReference type="Pfam" id="PF00069">
    <property type="entry name" value="Pkinase"/>
    <property type="match status" value="1"/>
</dbReference>
<evidence type="ECO:0000256" key="4">
    <source>
        <dbReference type="ARBA" id="ARBA00022840"/>
    </source>
</evidence>
<feature type="compositionally biased region" description="Pro residues" evidence="6">
    <location>
        <begin position="1049"/>
        <end position="1075"/>
    </location>
</feature>
<feature type="region of interest" description="Disordered" evidence="6">
    <location>
        <begin position="527"/>
        <end position="550"/>
    </location>
</feature>
<dbReference type="InterPro" id="IPR017441">
    <property type="entry name" value="Protein_kinase_ATP_BS"/>
</dbReference>
<organism evidence="8 9">
    <name type="scientific">Phytophthora aleatoria</name>
    <dbReference type="NCBI Taxonomy" id="2496075"/>
    <lineage>
        <taxon>Eukaryota</taxon>
        <taxon>Sar</taxon>
        <taxon>Stramenopiles</taxon>
        <taxon>Oomycota</taxon>
        <taxon>Peronosporomycetes</taxon>
        <taxon>Peronosporales</taxon>
        <taxon>Peronosporaceae</taxon>
        <taxon>Phytophthora</taxon>
    </lineage>
</organism>
<dbReference type="GO" id="GO:0016787">
    <property type="term" value="F:hydrolase activity"/>
    <property type="evidence" value="ECO:0007669"/>
    <property type="project" value="UniProtKB-KW"/>
</dbReference>
<dbReference type="InterPro" id="IPR041679">
    <property type="entry name" value="DNA2/NAM7-like_C"/>
</dbReference>
<dbReference type="InterPro" id="IPR045055">
    <property type="entry name" value="DNA2/NAM7-like"/>
</dbReference>
<dbReference type="PROSITE" id="PS50011">
    <property type="entry name" value="PROTEIN_KINASE_DOM"/>
    <property type="match status" value="1"/>
</dbReference>
<dbReference type="PANTHER" id="PTHR10887:SF495">
    <property type="entry name" value="HELICASE SENATAXIN ISOFORM X1-RELATED"/>
    <property type="match status" value="1"/>
</dbReference>
<dbReference type="EMBL" id="JAENGY010000075">
    <property type="protein sequence ID" value="KAG6975126.1"/>
    <property type="molecule type" value="Genomic_DNA"/>
</dbReference>
<dbReference type="SMART" id="SM00220">
    <property type="entry name" value="S_TKc"/>
    <property type="match status" value="1"/>
</dbReference>
<dbReference type="GO" id="GO:0005694">
    <property type="term" value="C:chromosome"/>
    <property type="evidence" value="ECO:0007669"/>
    <property type="project" value="UniProtKB-ARBA"/>
</dbReference>
<feature type="compositionally biased region" description="Acidic residues" evidence="6">
    <location>
        <begin position="411"/>
        <end position="442"/>
    </location>
</feature>
<evidence type="ECO:0000256" key="6">
    <source>
        <dbReference type="SAM" id="MobiDB-lite"/>
    </source>
</evidence>
<dbReference type="InterPro" id="IPR047187">
    <property type="entry name" value="SF1_C_Upf1"/>
</dbReference>
<dbReference type="InterPro" id="IPR041677">
    <property type="entry name" value="DNA2/NAM7_AAA_11"/>
</dbReference>
<name>A0A8J5JF60_9STRA</name>
<feature type="compositionally biased region" description="Acidic residues" evidence="6">
    <location>
        <begin position="1193"/>
        <end position="1207"/>
    </location>
</feature>
<evidence type="ECO:0000256" key="5">
    <source>
        <dbReference type="PROSITE-ProRule" id="PRU10141"/>
    </source>
</evidence>
<dbReference type="Pfam" id="PF13086">
    <property type="entry name" value="AAA_11"/>
    <property type="match status" value="2"/>
</dbReference>
<feature type="compositionally biased region" description="Acidic residues" evidence="6">
    <location>
        <begin position="1095"/>
        <end position="1105"/>
    </location>
</feature>
<feature type="compositionally biased region" description="Basic residues" evidence="6">
    <location>
        <begin position="467"/>
        <end position="482"/>
    </location>
</feature>
<feature type="domain" description="Protein kinase" evidence="7">
    <location>
        <begin position="64"/>
        <end position="326"/>
    </location>
</feature>
<dbReference type="Proteomes" id="UP000709295">
    <property type="component" value="Unassembled WGS sequence"/>
</dbReference>
<dbReference type="SMART" id="SM00382">
    <property type="entry name" value="AAA"/>
    <property type="match status" value="1"/>
</dbReference>
<evidence type="ECO:0000256" key="2">
    <source>
        <dbReference type="ARBA" id="ARBA00022801"/>
    </source>
</evidence>
<dbReference type="InterPro" id="IPR003593">
    <property type="entry name" value="AAA+_ATPase"/>
</dbReference>
<feature type="compositionally biased region" description="Low complexity" evidence="6">
    <location>
        <begin position="1018"/>
        <end position="1029"/>
    </location>
</feature>
<keyword evidence="4 5" id="KW-0067">ATP-binding</keyword>
<keyword evidence="9" id="KW-1185">Reference proteome</keyword>
<gene>
    <name evidence="8" type="ORF">JG688_00002709</name>
</gene>
<evidence type="ECO:0000256" key="1">
    <source>
        <dbReference type="ARBA" id="ARBA00022741"/>
    </source>
</evidence>
<dbReference type="InterPro" id="IPR008271">
    <property type="entry name" value="Ser/Thr_kinase_AS"/>
</dbReference>
<sequence>MGAVQSWCCGVKGRDELQPGKRRPNGFKHDRDMLAVGSRPVTSAPQPIKLQGPSYSSGSMESKYEMLDEIGHGGTSVVYKCHERRTGIVRACKIIDRRAVEREHNVVMEQFQKVEIQVLQSLKHPNIIHIEDVFLSESKICMVTEYMSGGELFDYVVDRGTLSEVEASTIVRQITSAVAYLHARGIIHRDLKPENLMLTSKSRGASVKIIDFGLAKLLDADDKTASFLGTRGYLAPEMLQRQAYSMSVDMWALGIIVYVLLCGCLPFDDDGGKIANEKAARAKFGLRFPRWASGLSESAKDLLRNLLEVDSTNRFTAEQALAHPWVTGARTPNKFLKSPNYLRSIKQEQVSQRMNGRMPVANGNDVEVCNGNGLAISMRRSTRLEAVSGARAPRMSKLIAQHAQRVLQGADESEDEWKPDAEEEEDAREQADELSDSASSEEEMAKRRVRVNKRKIVDSDDSDQDKKPRRAKMKMKKVKRSTKMLETPPPPPLAKIKQTAAQAVKKVASVAKIETKRNGNASLLVKDEAPDAHRRPVKQQKRANMQVNADRRQATVSYSGVPSNHTLDNFFDEILEWKFYEALQRETQSSHSYNTANDGSEEGEVEVEVEKVPSKFRSYEHYFSVWKPLALEEVQAQTINVVTTDHPSPIPVTVKGFGATFISRSCKIRVDPKKQNIPGMRRKGGWDHLNELFMNDLVLISPDQGYFRKALASSKGVKIEANGEAAQETSPAGFLAIVATQRASKEGLTMTILRSGLGALEKEENIYVFKLNNLITSVREFRALCDCSQYGLMPLLLSGEYKQGTMQLDSLGLKYVQWLSRTFNDSQREAITAAATSEGFTLIKGPPGTGKTTTLKGLLNSLHLREYNRYYNAVLDVARRPDNETAKAWAQVGNEKPHILVTAPSNAAVDNIVSKVIEEGFCDGEGRRYFPKIVRVGRGLSTNVQSVGLENQVDQICSQPLDVLEGHIGRLRHELMVVERDSLHLRDQLRNIVVWIEHDPVKALEEIAHVEAQQNQAAASARAAAEAQAPPVPPPLDLMPSSAPEEKPLTPPLAPPSAYPDSPPPPPSPPAPEAPSPGGASTIYNVSAFEGGEVTAEEEEEDEEFPASFGAPPPAWDEQEGSFNAEASGKALNAFLDDGSNSEEDEPLPVKTEDQEEQDEPFPATPQPQTRGQLCSSEQVSKNSGVGSSSEPIEVDDDDDDMPEQDEPLPGHEANAEAHEQVKLELQRYEFARQVVSEMRGKKLSQSTRQSLEVSFLDTAHIVFTTLSSAGVAALDASARYDVLVVDEAAQAVELSTIIPMKFGSKQCVLVGDPQQLSATVFSRNSGQSLYERSLFERLESCEHPVHMLRTQYRSHPMISDFPRNYFYGGKLQDGDNVKSDEYVKPYHSLGPAFMPLVFWNLLSSREKATKSVSRMNIGEAELAVNLFLTLKNSCPPNAIAGKVGMITPYSQQMDELRNRFRRALGDRYEQEVEINTVDGFQGREKDIIILSTVRADPKAGVGFLNDIRRMNVALTRAKFACYVIGKENTLSPQCNLLTLKPMKRPSETHPTEPWAMVGKVEDEGMTDAADDAVASEEVVAVATEDGGEELQCTEEDLQWVHLRHNLLQDILLPVAQFQPFIHLRCTDHPPQDFTLEIPLQSSLDQRMEPVEEATSILEILDNVLEEELDRWALEAEHGRGWCSSLLAKLVYPMRETMPFFVSSLRAIDDWKRIHAKRADAITQAELEANAKYVKSPFARSMNIEDLLRFLDDTVLDINFMVQLPSIEKCLEKWWKVYAHGKQAIDQEILRSVYYDLAFVLVEAKTETLHKNSVSMIMRASWTKWSPKEPPLGKSEFFRLLFILAHLV</sequence>
<dbReference type="GO" id="GO:0005524">
    <property type="term" value="F:ATP binding"/>
    <property type="evidence" value="ECO:0007669"/>
    <property type="project" value="UniProtKB-UniRule"/>
</dbReference>
<keyword evidence="1 5" id="KW-0547">Nucleotide-binding</keyword>
<reference evidence="8" key="1">
    <citation type="submission" date="2021-01" db="EMBL/GenBank/DDBJ databases">
        <title>Phytophthora aleatoria, a newly-described species from Pinus radiata is distinct from Phytophthora cactorum isolates based on comparative genomics.</title>
        <authorList>
            <person name="Mcdougal R."/>
            <person name="Panda P."/>
            <person name="Williams N."/>
            <person name="Studholme D.J."/>
        </authorList>
    </citation>
    <scope>NUCLEOTIDE SEQUENCE</scope>
    <source>
        <strain evidence="8">NZFS 4037</strain>
    </source>
</reference>
<keyword evidence="2" id="KW-0378">Hydrolase</keyword>